<evidence type="ECO:0000256" key="3">
    <source>
        <dbReference type="ARBA" id="ARBA00004782"/>
    </source>
</evidence>
<feature type="binding site" evidence="12">
    <location>
        <position position="138"/>
    </location>
    <ligand>
        <name>substrate</name>
    </ligand>
</feature>
<comment type="pathway">
    <text evidence="3">Amino-acid degradation; L-phenylalanine degradation; acetoacetate and fumarate from L-phenylalanine: step 6/6.</text>
</comment>
<evidence type="ECO:0000256" key="9">
    <source>
        <dbReference type="ARBA" id="ARBA00022878"/>
    </source>
</evidence>
<dbReference type="InterPro" id="IPR011234">
    <property type="entry name" value="Fumarylacetoacetase-like_C"/>
</dbReference>
<sequence>MTGYPAPDHTNDPAARSWVASANDPGTDFPVQNLPLGIFSAGDAAPRAGMAIGDKVLDLVAALDLGLLGDAVPREALASDGLNGLFALGQEAGLRLRHAAFALLAAPEPSAHAGAILQDMAAVTMHRPVRVGNYTDFYAGIHHAVRAGGLLQPENPLPDNYKWVPIGYHGRASTTRVSGTDVRRPLGQRQLAPGGAPEFGPCRELDLELEMAIYVGRPTAWGQPVAIGRAAEHVAGYGLLNDWSARDIQRWEMKPLGPFLSKNLGTTLSPWVVSPQALAPFRVAMAPRDPADPQPLPYLMDNADQAGGTFDVALSVWLRTARMRAAGEGPVTIIHSNMRDLYWTPAQLLAHHTSSGCEMEAGDLIGTGTISGPREDELGSLLELAMNGARPVTLPNGETRSFLEDGDEITLKGRCVREGFVPIGFGTCTGTVLPAPDMAVSARELRGGPGFSTSLPPG</sequence>
<dbReference type="RefSeq" id="WP_193181534.1">
    <property type="nucleotide sequence ID" value="NZ_JACVXA010000017.1"/>
</dbReference>
<keyword evidence="6 17" id="KW-0378">Hydrolase</keyword>
<protein>
    <recommendedName>
        <fullName evidence="4">fumarylacetoacetase</fullName>
        <ecNumber evidence="4">3.7.1.2</ecNumber>
    </recommendedName>
</protein>
<feature type="domain" description="Fumarylacetoacetase-like C-terminal" evidence="15">
    <location>
        <begin position="136"/>
        <end position="432"/>
    </location>
</feature>
<feature type="binding site" evidence="13">
    <location>
        <position position="242"/>
    </location>
    <ligand>
        <name>Ca(2+)</name>
        <dbReference type="ChEBI" id="CHEBI:29108"/>
    </ligand>
</feature>
<feature type="binding site" evidence="13">
    <location>
        <position position="242"/>
    </location>
    <ligand>
        <name>Mg(2+)</name>
        <dbReference type="ChEBI" id="CHEBI:18420"/>
    </ligand>
</feature>
<feature type="binding site" evidence="12">
    <location>
        <position position="369"/>
    </location>
    <ligand>
        <name>substrate</name>
    </ligand>
</feature>
<evidence type="ECO:0000256" key="13">
    <source>
        <dbReference type="PIRSR" id="PIRSR605959-3"/>
    </source>
</evidence>
<evidence type="ECO:0000256" key="4">
    <source>
        <dbReference type="ARBA" id="ARBA00012094"/>
    </source>
</evidence>
<dbReference type="GO" id="GO:0046872">
    <property type="term" value="F:metal ion binding"/>
    <property type="evidence" value="ECO:0007669"/>
    <property type="project" value="UniProtKB-KW"/>
</dbReference>
<feature type="active site" description="Proton acceptor" evidence="11">
    <location>
        <position position="143"/>
    </location>
</feature>
<evidence type="ECO:0000256" key="5">
    <source>
        <dbReference type="ARBA" id="ARBA00022723"/>
    </source>
</evidence>
<gene>
    <name evidence="17" type="primary">fahA</name>
    <name evidence="17" type="ORF">ICN82_08030</name>
</gene>
<evidence type="ECO:0000259" key="16">
    <source>
        <dbReference type="Pfam" id="PF09298"/>
    </source>
</evidence>
<feature type="binding site" evidence="13">
    <location>
        <position position="210"/>
    </location>
    <ligand>
        <name>Ca(2+)</name>
        <dbReference type="ChEBI" id="CHEBI:29108"/>
    </ligand>
</feature>
<name>A0A8J7CHG3_9RHOB</name>
<dbReference type="NCBIfam" id="TIGR01266">
    <property type="entry name" value="fum_ac_acetase"/>
    <property type="match status" value="1"/>
</dbReference>
<evidence type="ECO:0000256" key="12">
    <source>
        <dbReference type="PIRSR" id="PIRSR605959-2"/>
    </source>
</evidence>
<keyword evidence="5 13" id="KW-0479">Metal-binding</keyword>
<keyword evidence="8 13" id="KW-0460">Magnesium</keyword>
<dbReference type="PANTHER" id="PTHR43069:SF2">
    <property type="entry name" value="FUMARYLACETOACETASE"/>
    <property type="match status" value="1"/>
</dbReference>
<keyword evidence="18" id="KW-1185">Reference proteome</keyword>
<evidence type="ECO:0000259" key="15">
    <source>
        <dbReference type="Pfam" id="PF01557"/>
    </source>
</evidence>
<evidence type="ECO:0000256" key="11">
    <source>
        <dbReference type="PIRSR" id="PIRSR605959-1"/>
    </source>
</evidence>
<dbReference type="GO" id="GO:0006559">
    <property type="term" value="P:L-phenylalanine catabolic process"/>
    <property type="evidence" value="ECO:0007669"/>
    <property type="project" value="UniProtKB-UniPathway"/>
</dbReference>
<keyword evidence="10" id="KW-0585">Phenylalanine catabolism</keyword>
<dbReference type="UniPathway" id="UPA00139">
    <property type="reaction ID" value="UER00341"/>
</dbReference>
<reference evidence="17" key="1">
    <citation type="submission" date="2020-09" db="EMBL/GenBank/DDBJ databases">
        <title>A novel bacterium of genus Mangrovicoccus, isolated from South China Sea.</title>
        <authorList>
            <person name="Huang H."/>
            <person name="Mo K."/>
            <person name="Hu Y."/>
        </authorList>
    </citation>
    <scope>NUCLEOTIDE SEQUENCE</scope>
    <source>
        <strain evidence="17">HB182678</strain>
    </source>
</reference>
<dbReference type="SUPFAM" id="SSF56529">
    <property type="entry name" value="FAH"/>
    <property type="match status" value="1"/>
</dbReference>
<feature type="binding site" evidence="13">
    <location>
        <position position="266"/>
    </location>
    <ligand>
        <name>Mg(2+)</name>
        <dbReference type="ChEBI" id="CHEBI:18420"/>
    </ligand>
</feature>
<dbReference type="Proteomes" id="UP000609121">
    <property type="component" value="Unassembled WGS sequence"/>
</dbReference>
<dbReference type="GO" id="GO:0004334">
    <property type="term" value="F:fumarylacetoacetase activity"/>
    <property type="evidence" value="ECO:0007669"/>
    <property type="project" value="UniProtKB-EC"/>
</dbReference>
<proteinExistence type="predicted"/>
<accession>A0A8J7CHG3</accession>
<dbReference type="Pfam" id="PF09298">
    <property type="entry name" value="FAA_hydrolase_N"/>
    <property type="match status" value="1"/>
</dbReference>
<dbReference type="AlphaFoldDB" id="A0A8J7CHG3"/>
<dbReference type="PANTHER" id="PTHR43069">
    <property type="entry name" value="FUMARYLACETOACETASE"/>
    <property type="match status" value="1"/>
</dbReference>
<dbReference type="GO" id="GO:1902000">
    <property type="term" value="P:homogentisate catabolic process"/>
    <property type="evidence" value="ECO:0007669"/>
    <property type="project" value="TreeGrafter"/>
</dbReference>
<evidence type="ECO:0000256" key="7">
    <source>
        <dbReference type="ARBA" id="ARBA00022837"/>
    </source>
</evidence>
<dbReference type="Gene3D" id="3.90.850.10">
    <property type="entry name" value="Fumarylacetoacetase-like, C-terminal domain"/>
    <property type="match status" value="1"/>
</dbReference>
<feature type="binding site" evidence="12">
    <location>
        <position position="249"/>
    </location>
    <ligand>
        <name>substrate</name>
    </ligand>
</feature>
<dbReference type="EC" id="3.7.1.2" evidence="4"/>
<dbReference type="InterPro" id="IPR036462">
    <property type="entry name" value="Fumarylacetoacetase_N_sf"/>
</dbReference>
<evidence type="ECO:0000256" key="1">
    <source>
        <dbReference type="ARBA" id="ARBA00001913"/>
    </source>
</evidence>
<evidence type="ECO:0000313" key="17">
    <source>
        <dbReference type="EMBL" id="MBE3638145.1"/>
    </source>
</evidence>
<dbReference type="GO" id="GO:0006572">
    <property type="term" value="P:L-tyrosine catabolic process"/>
    <property type="evidence" value="ECO:0007669"/>
    <property type="project" value="UniProtKB-KW"/>
</dbReference>
<dbReference type="InterPro" id="IPR005959">
    <property type="entry name" value="Fumarylacetoacetase"/>
</dbReference>
<evidence type="ECO:0000256" key="6">
    <source>
        <dbReference type="ARBA" id="ARBA00022801"/>
    </source>
</evidence>
<dbReference type="InterPro" id="IPR036663">
    <property type="entry name" value="Fumarylacetoacetase_C_sf"/>
</dbReference>
<comment type="cofactor">
    <cofactor evidence="2 13">
        <name>Mg(2+)</name>
        <dbReference type="ChEBI" id="CHEBI:18420"/>
    </cofactor>
</comment>
<evidence type="ECO:0000256" key="14">
    <source>
        <dbReference type="SAM" id="MobiDB-lite"/>
    </source>
</evidence>
<dbReference type="SUPFAM" id="SSF63433">
    <property type="entry name" value="Fumarylacetoacetate hydrolase, FAH, N-terminal domain"/>
    <property type="match status" value="1"/>
</dbReference>
<dbReference type="EMBL" id="JACVXA010000017">
    <property type="protein sequence ID" value="MBE3638145.1"/>
    <property type="molecule type" value="Genomic_DNA"/>
</dbReference>
<comment type="caution">
    <text evidence="17">The sequence shown here is derived from an EMBL/GenBank/DDBJ whole genome shotgun (WGS) entry which is preliminary data.</text>
</comment>
<feature type="binding site" evidence="13">
    <location>
        <position position="262"/>
    </location>
    <ligand>
        <name>Mg(2+)</name>
        <dbReference type="ChEBI" id="CHEBI:18420"/>
    </ligand>
</feature>
<dbReference type="InterPro" id="IPR015377">
    <property type="entry name" value="Fumarylacetoacetase_N"/>
</dbReference>
<feature type="domain" description="Fumarylacetoacetase N-terminal" evidence="16">
    <location>
        <begin position="32"/>
        <end position="128"/>
    </location>
</feature>
<comment type="cofactor">
    <cofactor evidence="1 13">
        <name>Ca(2+)</name>
        <dbReference type="ChEBI" id="CHEBI:29108"/>
    </cofactor>
</comment>
<evidence type="ECO:0000256" key="2">
    <source>
        <dbReference type="ARBA" id="ARBA00001946"/>
    </source>
</evidence>
<keyword evidence="9" id="KW-0828">Tyrosine catabolism</keyword>
<evidence type="ECO:0000313" key="18">
    <source>
        <dbReference type="Proteomes" id="UP000609121"/>
    </source>
</evidence>
<feature type="region of interest" description="Disordered" evidence="14">
    <location>
        <begin position="1"/>
        <end position="22"/>
    </location>
</feature>
<evidence type="ECO:0000256" key="8">
    <source>
        <dbReference type="ARBA" id="ARBA00022842"/>
    </source>
</evidence>
<feature type="binding site" evidence="13">
    <location>
        <position position="208"/>
    </location>
    <ligand>
        <name>Ca(2+)</name>
        <dbReference type="ChEBI" id="CHEBI:29108"/>
    </ligand>
</feature>
<dbReference type="Gene3D" id="2.30.30.230">
    <property type="entry name" value="Fumarylacetoacetase, N-terminal domain"/>
    <property type="match status" value="1"/>
</dbReference>
<keyword evidence="7 13" id="KW-0106">Calcium</keyword>
<feature type="binding site" evidence="13">
    <location>
        <position position="136"/>
    </location>
    <ligand>
        <name>Ca(2+)</name>
        <dbReference type="ChEBI" id="CHEBI:29108"/>
    </ligand>
</feature>
<dbReference type="Pfam" id="PF01557">
    <property type="entry name" value="FAA_hydrolase"/>
    <property type="match status" value="1"/>
</dbReference>
<organism evidence="17 18">
    <name type="scientific">Mangrovicoccus algicola</name>
    <dbReference type="NCBI Taxonomy" id="2771008"/>
    <lineage>
        <taxon>Bacteria</taxon>
        <taxon>Pseudomonadati</taxon>
        <taxon>Pseudomonadota</taxon>
        <taxon>Alphaproteobacteria</taxon>
        <taxon>Rhodobacterales</taxon>
        <taxon>Paracoccaceae</taxon>
        <taxon>Mangrovicoccus</taxon>
    </lineage>
</organism>
<evidence type="ECO:0000256" key="10">
    <source>
        <dbReference type="ARBA" id="ARBA00023232"/>
    </source>
</evidence>